<evidence type="ECO:0000259" key="2">
    <source>
        <dbReference type="Pfam" id="PF00078"/>
    </source>
</evidence>
<organism evidence="4 5">
    <name type="scientific">Gregarina niphandrodes</name>
    <name type="common">Septate eugregarine</name>
    <dbReference type="NCBI Taxonomy" id="110365"/>
    <lineage>
        <taxon>Eukaryota</taxon>
        <taxon>Sar</taxon>
        <taxon>Alveolata</taxon>
        <taxon>Apicomplexa</taxon>
        <taxon>Conoidasida</taxon>
        <taxon>Gregarinasina</taxon>
        <taxon>Eugregarinorida</taxon>
        <taxon>Gregarinidae</taxon>
        <taxon>Gregarina</taxon>
    </lineage>
</organism>
<dbReference type="GeneID" id="22912175"/>
<gene>
    <name evidence="4" type="ORF">GNI_059560</name>
</gene>
<dbReference type="Gene3D" id="3.10.10.10">
    <property type="entry name" value="HIV Type 1 Reverse Transcriptase, subunit A, domain 1"/>
    <property type="match status" value="1"/>
</dbReference>
<proteinExistence type="predicted"/>
<comment type="caution">
    <text evidence="4">The sequence shown here is derived from an EMBL/GenBank/DDBJ whole genome shotgun (WGS) entry which is preliminary data.</text>
</comment>
<dbReference type="InterPro" id="IPR050951">
    <property type="entry name" value="Retrovirus_Pol_polyprotein"/>
</dbReference>
<dbReference type="Gene3D" id="3.30.70.270">
    <property type="match status" value="2"/>
</dbReference>
<dbReference type="Pfam" id="PF17919">
    <property type="entry name" value="RT_RNaseH_2"/>
    <property type="match status" value="1"/>
</dbReference>
<dbReference type="InterPro" id="IPR043502">
    <property type="entry name" value="DNA/RNA_pol_sf"/>
</dbReference>
<dbReference type="Pfam" id="PF00078">
    <property type="entry name" value="RVT_1"/>
    <property type="match status" value="1"/>
</dbReference>
<dbReference type="SUPFAM" id="SSF56672">
    <property type="entry name" value="DNA/RNA polymerases"/>
    <property type="match status" value="1"/>
</dbReference>
<dbReference type="InterPro" id="IPR041577">
    <property type="entry name" value="RT_RNaseH_2"/>
</dbReference>
<dbReference type="PANTHER" id="PTHR37984:SF5">
    <property type="entry name" value="PROTEIN NYNRIN-LIKE"/>
    <property type="match status" value="1"/>
</dbReference>
<dbReference type="eggNOG" id="KOG0017">
    <property type="taxonomic scope" value="Eukaryota"/>
</dbReference>
<name>A0A023B8J4_GRENI</name>
<feature type="domain" description="Reverse transcriptase/retrotransposon-derived protein RNase H-like" evidence="3">
    <location>
        <begin position="180"/>
        <end position="231"/>
    </location>
</feature>
<dbReference type="Proteomes" id="UP000019763">
    <property type="component" value="Unassembled WGS sequence"/>
</dbReference>
<dbReference type="OrthoDB" id="6765319at2759"/>
<reference evidence="4" key="1">
    <citation type="submission" date="2013-12" db="EMBL/GenBank/DDBJ databases">
        <authorList>
            <person name="Omoto C.K."/>
            <person name="Sibley D."/>
            <person name="Venepally P."/>
            <person name="Hadjithomas M."/>
            <person name="Karamycheva S."/>
            <person name="Brunk B."/>
            <person name="Roos D."/>
            <person name="Caler E."/>
            <person name="Lorenzi H."/>
        </authorList>
    </citation>
    <scope>NUCLEOTIDE SEQUENCE</scope>
</reference>
<dbReference type="VEuPathDB" id="CryptoDB:GNI_059560"/>
<sequence length="235" mass="26166">MLSTVTGGSGMFPSAKRVINTPTAFCTPWGLFEINGVPFGIKNGPGEYQRAMNQVFGALLGQGVECYIDDTVIYADSPQECLELLNEVIRICIGDGFFLKLAKCEWLCEEIPLLGQEVWHQALAWKGGGVEQSRRQKTRSRLKSLSGLLLFHRRFVPGYSDKVQPLQELMNSQKTQSFTWRDSHEVAMRQVIEDLVNADYLVAADPDAELVLNTDANQYAVGVLLGQVNDHPRST</sequence>
<dbReference type="AlphaFoldDB" id="A0A023B8J4"/>
<dbReference type="CDD" id="cd01647">
    <property type="entry name" value="RT_LTR"/>
    <property type="match status" value="1"/>
</dbReference>
<dbReference type="EMBL" id="AFNH02000453">
    <property type="protein sequence ID" value="EZG69125.1"/>
    <property type="molecule type" value="Genomic_DNA"/>
</dbReference>
<dbReference type="PANTHER" id="PTHR37984">
    <property type="entry name" value="PROTEIN CBG26694"/>
    <property type="match status" value="1"/>
</dbReference>
<keyword evidence="5" id="KW-1185">Reference proteome</keyword>
<accession>A0A023B8J4</accession>
<dbReference type="InterPro" id="IPR000477">
    <property type="entry name" value="RT_dom"/>
</dbReference>
<keyword evidence="1" id="KW-0511">Multifunctional enzyme</keyword>
<feature type="domain" description="Reverse transcriptase" evidence="2">
    <location>
        <begin position="29"/>
        <end position="117"/>
    </location>
</feature>
<evidence type="ECO:0000313" key="5">
    <source>
        <dbReference type="Proteomes" id="UP000019763"/>
    </source>
</evidence>
<evidence type="ECO:0000259" key="3">
    <source>
        <dbReference type="Pfam" id="PF17919"/>
    </source>
</evidence>
<protein>
    <submittedName>
        <fullName evidence="4">Pol polyprotein</fullName>
    </submittedName>
</protein>
<evidence type="ECO:0000313" key="4">
    <source>
        <dbReference type="EMBL" id="EZG69125.1"/>
    </source>
</evidence>
<dbReference type="InterPro" id="IPR043128">
    <property type="entry name" value="Rev_trsase/Diguanyl_cyclase"/>
</dbReference>
<dbReference type="GO" id="GO:0003824">
    <property type="term" value="F:catalytic activity"/>
    <property type="evidence" value="ECO:0007669"/>
    <property type="project" value="UniProtKB-KW"/>
</dbReference>
<evidence type="ECO:0000256" key="1">
    <source>
        <dbReference type="ARBA" id="ARBA00023268"/>
    </source>
</evidence>
<dbReference type="RefSeq" id="XP_011134474.1">
    <property type="nucleotide sequence ID" value="XM_011136172.1"/>
</dbReference>